<dbReference type="Pfam" id="PF06935">
    <property type="entry name" value="DUF1284"/>
    <property type="match status" value="1"/>
</dbReference>
<dbReference type="AlphaFoldDB" id="A0A371ND68"/>
<protein>
    <recommendedName>
        <fullName evidence="3">DUF1284 domain-containing protein</fullName>
    </recommendedName>
</protein>
<dbReference type="InterPro" id="IPR009702">
    <property type="entry name" value="DUF1284"/>
</dbReference>
<proteinExistence type="predicted"/>
<reference evidence="1 2" key="1">
    <citation type="submission" date="2018-07" db="EMBL/GenBank/DDBJ databases">
        <title>Genomic Encyclopedia of Type Strains, Phase IV (KMG-IV): sequencing the most valuable type-strain genomes for metagenomic binning, comparative biology and taxonomic classification.</title>
        <authorList>
            <person name="Goeker M."/>
        </authorList>
    </citation>
    <scope>NUCLEOTIDE SEQUENCE [LARGE SCALE GENOMIC DNA]</scope>
    <source>
        <strain evidence="1 2">DSM 7466</strain>
    </source>
</reference>
<gene>
    <name evidence="1" type="ORF">C7452_0478</name>
</gene>
<evidence type="ECO:0000313" key="2">
    <source>
        <dbReference type="Proteomes" id="UP000256864"/>
    </source>
</evidence>
<dbReference type="EMBL" id="QREL01000001">
    <property type="protein sequence ID" value="REE28467.1"/>
    <property type="molecule type" value="Genomic_DNA"/>
</dbReference>
<keyword evidence="2" id="KW-1185">Reference proteome</keyword>
<sequence>MVKRLTSRRQKGGGCPDLTIRAHHLLCMRGFQGYGYSEEFTENLARIIHEIKGNPSASLMIVDFPDDICRACPFMDGLRCLRDEERIRSMDRRVLELLKLESGCMVTFHDIEDTLLALITSGKIMEICGECSWMDVCLIHR</sequence>
<dbReference type="Proteomes" id="UP000256864">
    <property type="component" value="Unassembled WGS sequence"/>
</dbReference>
<evidence type="ECO:0000313" key="1">
    <source>
        <dbReference type="EMBL" id="REE28467.1"/>
    </source>
</evidence>
<name>A0A371ND68_9EURY</name>
<accession>A0A371ND68</accession>
<comment type="caution">
    <text evidence="1">The sequence shown here is derived from an EMBL/GenBank/DDBJ whole genome shotgun (WGS) entry which is preliminary data.</text>
</comment>
<organism evidence="1 2">
    <name type="scientific">Methanothermobacter defluvii</name>
    <dbReference type="NCBI Taxonomy" id="49339"/>
    <lineage>
        <taxon>Archaea</taxon>
        <taxon>Methanobacteriati</taxon>
        <taxon>Methanobacteriota</taxon>
        <taxon>Methanomada group</taxon>
        <taxon>Methanobacteria</taxon>
        <taxon>Methanobacteriales</taxon>
        <taxon>Methanobacteriaceae</taxon>
        <taxon>Methanothermobacter</taxon>
    </lineage>
</organism>
<evidence type="ECO:0008006" key="3">
    <source>
        <dbReference type="Google" id="ProtNLM"/>
    </source>
</evidence>